<evidence type="ECO:0000313" key="6">
    <source>
        <dbReference type="Proteomes" id="UP000663440"/>
    </source>
</evidence>
<dbReference type="InterPro" id="IPR011628">
    <property type="entry name" value="Cleaved_adhesin"/>
</dbReference>
<protein>
    <submittedName>
        <fullName evidence="5">T9SS type A sorting domain-containing protein</fullName>
    </submittedName>
</protein>
<dbReference type="Pfam" id="PF07675">
    <property type="entry name" value="Cleaved_Adhesin"/>
    <property type="match status" value="1"/>
</dbReference>
<evidence type="ECO:0000256" key="2">
    <source>
        <dbReference type="SAM" id="SignalP"/>
    </source>
</evidence>
<dbReference type="EMBL" id="CP071448">
    <property type="protein sequence ID" value="QSW88846.1"/>
    <property type="molecule type" value="Genomic_DNA"/>
</dbReference>
<feature type="signal peptide" evidence="2">
    <location>
        <begin position="1"/>
        <end position="19"/>
    </location>
</feature>
<dbReference type="RefSeq" id="WP_207296045.1">
    <property type="nucleotide sequence ID" value="NZ_CP071448.1"/>
</dbReference>
<dbReference type="Proteomes" id="UP000663440">
    <property type="component" value="Chromosome"/>
</dbReference>
<sequence length="281" mass="31198">MKQKLLALLLLLISGIANAQFTIWEDDFDDAEVSDWILTDADGDGMNWIARNNLQIDENGAITGGSYKVLGTYNIDFASGAPLGVEQKNWAIMPEIDLSYYAGAMQLIVNAQKAIFDGPDNLYIYASTTDTNIDSFTQIGTLEITRESVTDAEFKDYILDISQLVGQQKVYIAFVTAPNFVIGYEIDKISITAARLGLDDIDEKKTTFLQQNPVKDLLKLEIGDTVDTENLNLKIYNASGILVKEPEYNASGTMVNDLSSGLYFLVLENEDSIQKIKFIKQ</sequence>
<dbReference type="Gene3D" id="2.60.120.200">
    <property type="match status" value="1"/>
</dbReference>
<evidence type="ECO:0000259" key="3">
    <source>
        <dbReference type="Pfam" id="PF07675"/>
    </source>
</evidence>
<feature type="chain" id="PRO_5045147936" evidence="2">
    <location>
        <begin position="20"/>
        <end position="281"/>
    </location>
</feature>
<feature type="domain" description="Secretion system C-terminal sorting" evidence="4">
    <location>
        <begin position="212"/>
        <end position="275"/>
    </location>
</feature>
<dbReference type="Pfam" id="PF18962">
    <property type="entry name" value="Por_Secre_tail"/>
    <property type="match status" value="1"/>
</dbReference>
<gene>
    <name evidence="5" type="ORF">J0383_21730</name>
</gene>
<organism evidence="5 6">
    <name type="scientific">Flavobacterium endoglycinae</name>
    <dbReference type="NCBI Taxonomy" id="2816357"/>
    <lineage>
        <taxon>Bacteria</taxon>
        <taxon>Pseudomonadati</taxon>
        <taxon>Bacteroidota</taxon>
        <taxon>Flavobacteriia</taxon>
        <taxon>Flavobacteriales</taxon>
        <taxon>Flavobacteriaceae</taxon>
        <taxon>Flavobacterium</taxon>
    </lineage>
</organism>
<evidence type="ECO:0000256" key="1">
    <source>
        <dbReference type="ARBA" id="ARBA00022729"/>
    </source>
</evidence>
<evidence type="ECO:0000313" key="5">
    <source>
        <dbReference type="EMBL" id="QSW88846.1"/>
    </source>
</evidence>
<reference evidence="5 6" key="1">
    <citation type="submission" date="2021-03" db="EMBL/GenBank/DDBJ databases">
        <title>Flavobacterium kribbensis sp. nov, an endophytic bacteria, isolated from soybean.</title>
        <authorList>
            <person name="Lee J."/>
            <person name="Seo J."/>
        </authorList>
    </citation>
    <scope>NUCLEOTIDE SEQUENCE [LARGE SCALE GENOMIC DNA]</scope>
    <source>
        <strain evidence="5 6">BB8</strain>
    </source>
</reference>
<keyword evidence="6" id="KW-1185">Reference proteome</keyword>
<accession>A0ABX7QE27</accession>
<dbReference type="InterPro" id="IPR026444">
    <property type="entry name" value="Secre_tail"/>
</dbReference>
<proteinExistence type="predicted"/>
<dbReference type="NCBIfam" id="TIGR04183">
    <property type="entry name" value="Por_Secre_tail"/>
    <property type="match status" value="1"/>
</dbReference>
<keyword evidence="1 2" id="KW-0732">Signal</keyword>
<feature type="domain" description="Cleaved adhesin" evidence="3">
    <location>
        <begin position="28"/>
        <end position="139"/>
    </location>
</feature>
<evidence type="ECO:0000259" key="4">
    <source>
        <dbReference type="Pfam" id="PF18962"/>
    </source>
</evidence>
<name>A0ABX7QE27_9FLAO</name>